<dbReference type="InterPro" id="IPR000270">
    <property type="entry name" value="PB1_dom"/>
</dbReference>
<feature type="domain" description="PB1" evidence="2">
    <location>
        <begin position="3"/>
        <end position="90"/>
    </location>
</feature>
<keyword evidence="4" id="KW-1185">Reference proteome</keyword>
<evidence type="ECO:0000313" key="4">
    <source>
        <dbReference type="Proteomes" id="UP000283269"/>
    </source>
</evidence>
<feature type="region of interest" description="Disordered" evidence="1">
    <location>
        <begin position="408"/>
        <end position="436"/>
    </location>
</feature>
<organism evidence="3 4">
    <name type="scientific">Psilocybe cyanescens</name>
    <dbReference type="NCBI Taxonomy" id="93625"/>
    <lineage>
        <taxon>Eukaryota</taxon>
        <taxon>Fungi</taxon>
        <taxon>Dikarya</taxon>
        <taxon>Basidiomycota</taxon>
        <taxon>Agaricomycotina</taxon>
        <taxon>Agaricomycetes</taxon>
        <taxon>Agaricomycetidae</taxon>
        <taxon>Agaricales</taxon>
        <taxon>Agaricineae</taxon>
        <taxon>Strophariaceae</taxon>
        <taxon>Psilocybe</taxon>
    </lineage>
</organism>
<dbReference type="AlphaFoldDB" id="A0A409WHW8"/>
<dbReference type="Proteomes" id="UP000283269">
    <property type="component" value="Unassembled WGS sequence"/>
</dbReference>
<dbReference type="SUPFAM" id="SSF54277">
    <property type="entry name" value="CAD &amp; PB1 domains"/>
    <property type="match status" value="1"/>
</dbReference>
<dbReference type="OrthoDB" id="661148at2759"/>
<evidence type="ECO:0000256" key="1">
    <source>
        <dbReference type="SAM" id="MobiDB-lite"/>
    </source>
</evidence>
<feature type="non-terminal residue" evidence="3">
    <location>
        <position position="436"/>
    </location>
</feature>
<accession>A0A409WHW8</accession>
<name>A0A409WHW8_PSICY</name>
<evidence type="ECO:0000259" key="2">
    <source>
        <dbReference type="PROSITE" id="PS51745"/>
    </source>
</evidence>
<feature type="compositionally biased region" description="Polar residues" evidence="1">
    <location>
        <begin position="345"/>
        <end position="358"/>
    </location>
</feature>
<evidence type="ECO:0000313" key="3">
    <source>
        <dbReference type="EMBL" id="PPQ78030.1"/>
    </source>
</evidence>
<feature type="region of interest" description="Disordered" evidence="1">
    <location>
        <begin position="345"/>
        <end position="376"/>
    </location>
</feature>
<proteinExistence type="predicted"/>
<protein>
    <recommendedName>
        <fullName evidence="2">PB1 domain-containing protein</fullName>
    </recommendedName>
</protein>
<dbReference type="STRING" id="93625.A0A409WHW8"/>
<sequence>MSPIHFKLVKSDGHTRRVTFPNLPPWHELASKLHDLYDIPLDKVGVSYVDNDNDEITASSDEELQDFYQTSHQPGKPFKFKVLDLSLPPDNAQSEPFHPISPSNRNTFGQNTDTMNLSDWQRFTVAEYLDSTSDGPHAFVEIVNSDVSGFVKDQDDATNADSEDGQSTVQPAFIDKGKQKASSLGASSTASVLEAEASRKYPVHVLNHAHSRSHDVVNSQGETAVHNTPKVQTGVLNVPTDENSSHDDPPLPTIETPRSNASATLTNDIATLLSTLTNVISSHPELSEGVRNIVHNAASGTYWQAHRAALSQVANDMQQATGNFEQEAAQRVSESLGNIFRSFSQVTGDANGTGNAPQQPTPAPEGQRPFSWYQSPLPGSRHPWGRRYTTGFDSHRFPPWYISPRFERGHPVYGPPLSPGPPPPPPPGPFPGPGYS</sequence>
<dbReference type="InterPro" id="IPR053793">
    <property type="entry name" value="PB1-like"/>
</dbReference>
<dbReference type="EMBL" id="NHYD01003428">
    <property type="protein sequence ID" value="PPQ78030.1"/>
    <property type="molecule type" value="Genomic_DNA"/>
</dbReference>
<dbReference type="InParanoid" id="A0A409WHW8"/>
<dbReference type="Pfam" id="PF00564">
    <property type="entry name" value="PB1"/>
    <property type="match status" value="1"/>
</dbReference>
<comment type="caution">
    <text evidence="3">The sequence shown here is derived from an EMBL/GenBank/DDBJ whole genome shotgun (WGS) entry which is preliminary data.</text>
</comment>
<dbReference type="Gene3D" id="3.10.20.90">
    <property type="entry name" value="Phosphatidylinositol 3-kinase Catalytic Subunit, Chain A, domain 1"/>
    <property type="match status" value="1"/>
</dbReference>
<reference evidence="3 4" key="1">
    <citation type="journal article" date="2018" name="Evol. Lett.">
        <title>Horizontal gene cluster transfer increased hallucinogenic mushroom diversity.</title>
        <authorList>
            <person name="Reynolds H.T."/>
            <person name="Vijayakumar V."/>
            <person name="Gluck-Thaler E."/>
            <person name="Korotkin H.B."/>
            <person name="Matheny P.B."/>
            <person name="Slot J.C."/>
        </authorList>
    </citation>
    <scope>NUCLEOTIDE SEQUENCE [LARGE SCALE GENOMIC DNA]</scope>
    <source>
        <strain evidence="3 4">2631</strain>
    </source>
</reference>
<dbReference type="PROSITE" id="PS51745">
    <property type="entry name" value="PB1"/>
    <property type="match status" value="1"/>
</dbReference>
<feature type="compositionally biased region" description="Pro residues" evidence="1">
    <location>
        <begin position="413"/>
        <end position="436"/>
    </location>
</feature>
<feature type="region of interest" description="Disordered" evidence="1">
    <location>
        <begin position="240"/>
        <end position="259"/>
    </location>
</feature>
<gene>
    <name evidence="3" type="ORF">CVT25_015576</name>
</gene>